<sequence length="61" mass="7140">MQTTKPRTVNSELFNKMKEFPHSWKNETIPKGTDQFYRQTICGSEIACKTDQSESRRTKSI</sequence>
<evidence type="ECO:0000313" key="1">
    <source>
        <dbReference type="EMBL" id="RHX78303.1"/>
    </source>
</evidence>
<evidence type="ECO:0000313" key="2">
    <source>
        <dbReference type="Proteomes" id="UP000285569"/>
    </source>
</evidence>
<proteinExistence type="predicted"/>
<dbReference type="Proteomes" id="UP000285569">
    <property type="component" value="Unassembled WGS sequence"/>
</dbReference>
<gene>
    <name evidence="1" type="ORF">DLM77_17895</name>
</gene>
<reference evidence="2" key="1">
    <citation type="submission" date="2018-05" db="EMBL/GenBank/DDBJ databases">
        <title>Leptospira yasudae sp. nov. and Leptospira stimsonii sp. nov., two pathogenic species of the genus Leptospira isolated from environmental sources.</title>
        <authorList>
            <person name="Casanovas-Massana A."/>
            <person name="Hamond C."/>
            <person name="Santos L.A."/>
            <person name="Hacker K.P."/>
            <person name="Balassiano I."/>
            <person name="Medeiros M.A."/>
            <person name="Reis M.G."/>
            <person name="Ko A.I."/>
            <person name="Wunder E.A."/>
        </authorList>
    </citation>
    <scope>NUCLEOTIDE SEQUENCE [LARGE SCALE GENOMIC DNA]</scope>
    <source>
        <strain evidence="2">B21</strain>
    </source>
</reference>
<reference evidence="1 2" key="2">
    <citation type="journal article" date="2020" name="Int. J. Syst. Evol. Microbiol.">
        <title>Leptospira yasudae sp. nov. and Leptospira stimsonii sp. nov., two new species of the pathogenic group isolated from environmental sources.</title>
        <authorList>
            <person name="Casanovas-Massana A."/>
            <person name="Hamond C."/>
            <person name="Santos L.A."/>
            <person name="de Oliveira D."/>
            <person name="Hacker K.P."/>
            <person name="Balassiano I."/>
            <person name="Costa F."/>
            <person name="Medeiros M.A."/>
            <person name="Reis M.G."/>
            <person name="Ko A.I."/>
            <person name="Wunder E.A."/>
        </authorList>
    </citation>
    <scope>NUCLEOTIDE SEQUENCE [LARGE SCALE GENOMIC DNA]</scope>
    <source>
        <strain evidence="1 2">B21</strain>
    </source>
</reference>
<accession>A0ABX9LZD9</accession>
<dbReference type="EMBL" id="QHCR01000008">
    <property type="protein sequence ID" value="RHX78303.1"/>
    <property type="molecule type" value="Genomic_DNA"/>
</dbReference>
<protein>
    <submittedName>
        <fullName evidence="1">Uncharacterized protein</fullName>
    </submittedName>
</protein>
<comment type="caution">
    <text evidence="1">The sequence shown here is derived from an EMBL/GenBank/DDBJ whole genome shotgun (WGS) entry which is preliminary data.</text>
</comment>
<organism evidence="1 2">
    <name type="scientific">Leptospira yasudae</name>
    <dbReference type="NCBI Taxonomy" id="2202201"/>
    <lineage>
        <taxon>Bacteria</taxon>
        <taxon>Pseudomonadati</taxon>
        <taxon>Spirochaetota</taxon>
        <taxon>Spirochaetia</taxon>
        <taxon>Leptospirales</taxon>
        <taxon>Leptospiraceae</taxon>
        <taxon>Leptospira</taxon>
    </lineage>
</organism>
<keyword evidence="2" id="KW-1185">Reference proteome</keyword>
<name>A0ABX9LZD9_9LEPT</name>